<dbReference type="InterPro" id="IPR041891">
    <property type="entry name" value="Alpha_CA_prokaryot-like"/>
</dbReference>
<keyword evidence="5" id="KW-0456">Lyase</keyword>
<feature type="signal peptide" evidence="8">
    <location>
        <begin position="1"/>
        <end position="19"/>
    </location>
</feature>
<dbReference type="Gene3D" id="3.10.200.10">
    <property type="entry name" value="Alpha carbonic anhydrase"/>
    <property type="match status" value="1"/>
</dbReference>
<feature type="chain" id="PRO_5045524508" description="carbonic anhydrase" evidence="8">
    <location>
        <begin position="20"/>
        <end position="310"/>
    </location>
</feature>
<organism evidence="10 11">
    <name type="scientific">Pelomonas caseinilytica</name>
    <dbReference type="NCBI Taxonomy" id="2906763"/>
    <lineage>
        <taxon>Bacteria</taxon>
        <taxon>Pseudomonadati</taxon>
        <taxon>Pseudomonadota</taxon>
        <taxon>Betaproteobacteria</taxon>
        <taxon>Burkholderiales</taxon>
        <taxon>Sphaerotilaceae</taxon>
        <taxon>Roseateles</taxon>
    </lineage>
</organism>
<gene>
    <name evidence="10" type="ORF">LXT12_09335</name>
</gene>
<evidence type="ECO:0000256" key="8">
    <source>
        <dbReference type="SAM" id="SignalP"/>
    </source>
</evidence>
<sequence>MNKRICVAAACLLALAAHAQDAKNTKSTPSTAEPVEALRQRLAERLATREEAASAPRARTAPRPAPKPAPKPVRPEPVHHAHWGYAGDVGPEHWAELAPENKLCAVGTRQSPIDIREGLAVDLEPIAFDYHASAFSVLDNGHTVQVNVEPGNGLTVMGRRYELVQFHFHRPSEERVNGRQFDMVAHLVHKDAEGRLAVLAVLLERGRDDRPQPVVQAVWAALPLEKGEALPAQSRIDLSQLLPADRGYYTYMGSLTTPPCTEGVLWMVMRQPVALTAQQLDVFARLYPMNARPLQAGSGRLIKESAGSPP</sequence>
<dbReference type="EC" id="4.2.1.1" evidence="2"/>
<dbReference type="CDD" id="cd03124">
    <property type="entry name" value="alpha_CA_prokaryotic_like"/>
    <property type="match status" value="1"/>
</dbReference>
<comment type="catalytic activity">
    <reaction evidence="6">
        <text>hydrogencarbonate + H(+) = CO2 + H2O</text>
        <dbReference type="Rhea" id="RHEA:10748"/>
        <dbReference type="ChEBI" id="CHEBI:15377"/>
        <dbReference type="ChEBI" id="CHEBI:15378"/>
        <dbReference type="ChEBI" id="CHEBI:16526"/>
        <dbReference type="ChEBI" id="CHEBI:17544"/>
        <dbReference type="EC" id="4.2.1.1"/>
    </reaction>
</comment>
<evidence type="ECO:0000256" key="4">
    <source>
        <dbReference type="ARBA" id="ARBA00022833"/>
    </source>
</evidence>
<dbReference type="PANTHER" id="PTHR18952:SF265">
    <property type="entry name" value="CARBONIC ANHYDRASE"/>
    <property type="match status" value="1"/>
</dbReference>
<keyword evidence="4" id="KW-0862">Zinc</keyword>
<evidence type="ECO:0000313" key="11">
    <source>
        <dbReference type="Proteomes" id="UP001201463"/>
    </source>
</evidence>
<reference evidence="10 11" key="1">
    <citation type="submission" date="2021-12" db="EMBL/GenBank/DDBJ databases">
        <title>Genome seq of p7.</title>
        <authorList>
            <person name="Seo T."/>
        </authorList>
    </citation>
    <scope>NUCLEOTIDE SEQUENCE [LARGE SCALE GENOMIC DNA]</scope>
    <source>
        <strain evidence="10 11">P7</strain>
    </source>
</reference>
<accession>A0ABS8XF47</accession>
<evidence type="ECO:0000256" key="5">
    <source>
        <dbReference type="ARBA" id="ARBA00023239"/>
    </source>
</evidence>
<dbReference type="Proteomes" id="UP001201463">
    <property type="component" value="Unassembled WGS sequence"/>
</dbReference>
<feature type="compositionally biased region" description="Pro residues" evidence="7">
    <location>
        <begin position="63"/>
        <end position="72"/>
    </location>
</feature>
<feature type="region of interest" description="Disordered" evidence="7">
    <location>
        <begin position="47"/>
        <end position="80"/>
    </location>
</feature>
<evidence type="ECO:0000256" key="2">
    <source>
        <dbReference type="ARBA" id="ARBA00012925"/>
    </source>
</evidence>
<feature type="domain" description="Alpha-carbonic anhydrase" evidence="9">
    <location>
        <begin position="81"/>
        <end position="310"/>
    </location>
</feature>
<dbReference type="PROSITE" id="PS51144">
    <property type="entry name" value="ALPHA_CA_2"/>
    <property type="match status" value="1"/>
</dbReference>
<protein>
    <recommendedName>
        <fullName evidence="2">carbonic anhydrase</fullName>
        <ecNumber evidence="2">4.2.1.1</ecNumber>
    </recommendedName>
</protein>
<evidence type="ECO:0000256" key="1">
    <source>
        <dbReference type="ARBA" id="ARBA00010718"/>
    </source>
</evidence>
<dbReference type="InterPro" id="IPR001148">
    <property type="entry name" value="CA_dom"/>
</dbReference>
<proteinExistence type="inferred from homology"/>
<evidence type="ECO:0000259" key="9">
    <source>
        <dbReference type="PROSITE" id="PS51144"/>
    </source>
</evidence>
<evidence type="ECO:0000256" key="6">
    <source>
        <dbReference type="ARBA" id="ARBA00048348"/>
    </source>
</evidence>
<dbReference type="SMART" id="SM01057">
    <property type="entry name" value="Carb_anhydrase"/>
    <property type="match status" value="1"/>
</dbReference>
<dbReference type="RefSeq" id="WP_233391372.1">
    <property type="nucleotide sequence ID" value="NZ_JAJTWT010000003.1"/>
</dbReference>
<dbReference type="Pfam" id="PF00194">
    <property type="entry name" value="Carb_anhydrase"/>
    <property type="match status" value="1"/>
</dbReference>
<dbReference type="EMBL" id="JAJTWT010000003">
    <property type="protein sequence ID" value="MCE4537451.1"/>
    <property type="molecule type" value="Genomic_DNA"/>
</dbReference>
<dbReference type="PANTHER" id="PTHR18952">
    <property type="entry name" value="CARBONIC ANHYDRASE"/>
    <property type="match status" value="1"/>
</dbReference>
<feature type="compositionally biased region" description="Low complexity" evidence="7">
    <location>
        <begin position="53"/>
        <end position="62"/>
    </location>
</feature>
<keyword evidence="3" id="KW-0479">Metal-binding</keyword>
<evidence type="ECO:0000256" key="7">
    <source>
        <dbReference type="SAM" id="MobiDB-lite"/>
    </source>
</evidence>
<dbReference type="InterPro" id="IPR023561">
    <property type="entry name" value="Carbonic_anhydrase_a-class"/>
</dbReference>
<evidence type="ECO:0000256" key="3">
    <source>
        <dbReference type="ARBA" id="ARBA00022723"/>
    </source>
</evidence>
<comment type="caution">
    <text evidence="10">The sequence shown here is derived from an EMBL/GenBank/DDBJ whole genome shotgun (WGS) entry which is preliminary data.</text>
</comment>
<keyword evidence="8" id="KW-0732">Signal</keyword>
<name>A0ABS8XF47_9BURK</name>
<comment type="similarity">
    <text evidence="1">Belongs to the alpha-carbonic anhydrase family.</text>
</comment>
<dbReference type="SUPFAM" id="SSF51069">
    <property type="entry name" value="Carbonic anhydrase"/>
    <property type="match status" value="1"/>
</dbReference>
<evidence type="ECO:0000313" key="10">
    <source>
        <dbReference type="EMBL" id="MCE4537451.1"/>
    </source>
</evidence>
<keyword evidence="11" id="KW-1185">Reference proteome</keyword>
<dbReference type="InterPro" id="IPR036398">
    <property type="entry name" value="CA_dom_sf"/>
</dbReference>